<accession>A0A1I3U646</accession>
<dbReference type="InterPro" id="IPR052726">
    <property type="entry name" value="Phage_Baseplate_Hub"/>
</dbReference>
<dbReference type="Pfam" id="PF05954">
    <property type="entry name" value="Phage_GPD"/>
    <property type="match status" value="1"/>
</dbReference>
<dbReference type="STRING" id="420953.SAMN05192543_11113"/>
<name>A0A1I3U646_9BURK</name>
<dbReference type="AlphaFoldDB" id="A0A1I3U646"/>
<evidence type="ECO:0000313" key="1">
    <source>
        <dbReference type="EMBL" id="SFJ78490.1"/>
    </source>
</evidence>
<dbReference type="PANTHER" id="PTHR35862">
    <property type="entry name" value="FELS-2 PROPHAGE PROTEIN"/>
    <property type="match status" value="1"/>
</dbReference>
<reference evidence="1 2" key="1">
    <citation type="submission" date="2016-10" db="EMBL/GenBank/DDBJ databases">
        <authorList>
            <person name="de Groot N.N."/>
        </authorList>
    </citation>
    <scope>NUCLEOTIDE SEQUENCE [LARGE SCALE GENOMIC DNA]</scope>
    <source>
        <strain evidence="1 2">LMG 23650</strain>
    </source>
</reference>
<dbReference type="Proteomes" id="UP000199548">
    <property type="component" value="Unassembled WGS sequence"/>
</dbReference>
<sequence length="350" mass="37769">MQAVFQIVANGDDITKVIQDRVLRIHTVDKPGLDADECEIELDDRDGKIEFPPKGATLKISLGWLGSGLAFLGEYTIDEIALKGPPSSVIIRGRPSNMRASSKTHRYGSWENVRLADVVGDIARRNGWTPVCAIDAMVPRADQFGESDLHFVTRLSRLHGATATVKAGKLIVAGRGAGRSASGLPLPSITLTPDVLIDYEITFADRASFAAVRTRVHDTKTGKKIDLVIPNPDAPKGATAVHTERHAFASHEAAKAAADARLQKLNHHTAKSTMLMQGRADFSAEKTVTLKGFKKEADGDFLIDSVTHDYAGRSWETRVDLNAGNKGKAKVGHGKKPTKTVNLVVPAPPH</sequence>
<organism evidence="1 2">
    <name type="scientific">Paraburkholderia megapolitana</name>
    <dbReference type="NCBI Taxonomy" id="420953"/>
    <lineage>
        <taxon>Bacteria</taxon>
        <taxon>Pseudomonadati</taxon>
        <taxon>Pseudomonadota</taxon>
        <taxon>Betaproteobacteria</taxon>
        <taxon>Burkholderiales</taxon>
        <taxon>Burkholderiaceae</taxon>
        <taxon>Paraburkholderia</taxon>
    </lineage>
</organism>
<protein>
    <recommendedName>
        <fullName evidence="3">Phage protein D</fullName>
    </recommendedName>
</protein>
<dbReference type="SUPFAM" id="SSF69279">
    <property type="entry name" value="Phage tail proteins"/>
    <property type="match status" value="1"/>
</dbReference>
<evidence type="ECO:0000313" key="2">
    <source>
        <dbReference type="Proteomes" id="UP000199548"/>
    </source>
</evidence>
<evidence type="ECO:0008006" key="3">
    <source>
        <dbReference type="Google" id="ProtNLM"/>
    </source>
</evidence>
<dbReference type="RefSeq" id="WP_091018738.1">
    <property type="nucleotide sequence ID" value="NZ_CP041745.1"/>
</dbReference>
<dbReference type="EMBL" id="FOQU01000011">
    <property type="protein sequence ID" value="SFJ78490.1"/>
    <property type="molecule type" value="Genomic_DNA"/>
</dbReference>
<gene>
    <name evidence="1" type="ORF">SAMN05192543_11113</name>
</gene>
<proteinExistence type="predicted"/>
<dbReference type="PANTHER" id="PTHR35862:SF3">
    <property type="entry name" value="FELS-2 PROPHAGE PROTEIN"/>
    <property type="match status" value="1"/>
</dbReference>
<dbReference type="OrthoDB" id="4070623at2"/>
<keyword evidence="2" id="KW-1185">Reference proteome</keyword>